<evidence type="ECO:0000313" key="2">
    <source>
        <dbReference type="Proteomes" id="UP001497680"/>
    </source>
</evidence>
<dbReference type="Proteomes" id="UP001497680">
    <property type="component" value="Unassembled WGS sequence"/>
</dbReference>
<organism evidence="1 2">
    <name type="scientific">Hypoxylon rubiginosum</name>
    <dbReference type="NCBI Taxonomy" id="110542"/>
    <lineage>
        <taxon>Eukaryota</taxon>
        <taxon>Fungi</taxon>
        <taxon>Dikarya</taxon>
        <taxon>Ascomycota</taxon>
        <taxon>Pezizomycotina</taxon>
        <taxon>Sordariomycetes</taxon>
        <taxon>Xylariomycetidae</taxon>
        <taxon>Xylariales</taxon>
        <taxon>Hypoxylaceae</taxon>
        <taxon>Hypoxylon</taxon>
    </lineage>
</organism>
<evidence type="ECO:0000313" key="1">
    <source>
        <dbReference type="EMBL" id="KAI6081519.1"/>
    </source>
</evidence>
<reference evidence="1 2" key="1">
    <citation type="journal article" date="2022" name="New Phytol.">
        <title>Ecological generalism drives hyperdiversity of secondary metabolite gene clusters in xylarialean endophytes.</title>
        <authorList>
            <person name="Franco M.E.E."/>
            <person name="Wisecaver J.H."/>
            <person name="Arnold A.E."/>
            <person name="Ju Y.M."/>
            <person name="Slot J.C."/>
            <person name="Ahrendt S."/>
            <person name="Moore L.P."/>
            <person name="Eastman K.E."/>
            <person name="Scott K."/>
            <person name="Konkel Z."/>
            <person name="Mondo S.J."/>
            <person name="Kuo A."/>
            <person name="Hayes R.D."/>
            <person name="Haridas S."/>
            <person name="Andreopoulos B."/>
            <person name="Riley R."/>
            <person name="LaButti K."/>
            <person name="Pangilinan J."/>
            <person name="Lipzen A."/>
            <person name="Amirebrahimi M."/>
            <person name="Yan J."/>
            <person name="Adam C."/>
            <person name="Keymanesh K."/>
            <person name="Ng V."/>
            <person name="Louie K."/>
            <person name="Northen T."/>
            <person name="Drula E."/>
            <person name="Henrissat B."/>
            <person name="Hsieh H.M."/>
            <person name="Youens-Clark K."/>
            <person name="Lutzoni F."/>
            <person name="Miadlikowska J."/>
            <person name="Eastwood D.C."/>
            <person name="Hamelin R.C."/>
            <person name="Grigoriev I.V."/>
            <person name="U'Ren J.M."/>
        </authorList>
    </citation>
    <scope>NUCLEOTIDE SEQUENCE [LARGE SCALE GENOMIC DNA]</scope>
    <source>
        <strain evidence="1 2">ER1909</strain>
    </source>
</reference>
<dbReference type="EMBL" id="MU394393">
    <property type="protein sequence ID" value="KAI6081519.1"/>
    <property type="molecule type" value="Genomic_DNA"/>
</dbReference>
<name>A0ACC0CM58_9PEZI</name>
<sequence>MSFKSRQTVQDVAVTTALLLVIIVIIWVHFAAPVLAIGPINNSFSLALRVGITVSSTILTRVVSAQIQIGLIRSLEDSLRESDVLPKSLGDTEKIQGLKQLERRWRGVLRIDDMAEKIDNYGSFFIFLVCSLITTAVTASLTPTLTHRTAQYDPRIPDTSYGVYSNDTTRSCVSFCSASCPDNIRSSYIWHLSNGSVVASSIDGQCPSTFVPQLAPGINTETVDDYVYTQSGVAVHRSAIGTSESIFRGSAFGNLSSTYGQALIRTTQCVPVIASNPVRCFAGGNTEAGSGDPDFPPGSITLSANSTPIVIFNDSWPAGYVRGAFPHRRINADSVMLSGALNPNKLRVEDIGKTEIVIGALTDPSGITPYASYLAGTVSYPDKSAGLAGNSTFTVTCGISSQNSFEYRSVILDFRALGQGKASNLAQYLFSEGPCTPANPTIRTELFAVAGAANHQMIRENYGIDGYLATTMSIAGFHRGPPYAFSDSSNALEDTLGLFTALAVSKMPFSGEGTSAVATDDPHSLSTAVIEVTRLGLDSHHSLWLLIPPVASVLILCWFLVQSLRLDWHPIRKDTQSKTEEKEPERYTAESLYRLIMVGWSFRAPLTNTTGTQT</sequence>
<accession>A0ACC0CM58</accession>
<protein>
    <submittedName>
        <fullName evidence="1">Uncharacterized protein</fullName>
    </submittedName>
</protein>
<keyword evidence="2" id="KW-1185">Reference proteome</keyword>
<gene>
    <name evidence="1" type="ORF">F4821DRAFT_25145</name>
</gene>
<proteinExistence type="predicted"/>
<comment type="caution">
    <text evidence="1">The sequence shown here is derived from an EMBL/GenBank/DDBJ whole genome shotgun (WGS) entry which is preliminary data.</text>
</comment>